<sequence length="104" mass="11110">MDIVVVTEEGIEVEVEVDLAVMITNTVGLQGVHHTEVAGIIPQGAPPPMLEDLEGKGLGFFLILHMLAQIGGMLVGLGDVFRYHVLTVEVLRGKAKICVIVLVP</sequence>
<name>I3S370_LOTJA</name>
<dbReference type="EMBL" id="BT134917">
    <property type="protein sequence ID" value="AFK34712.1"/>
    <property type="molecule type" value="mRNA"/>
</dbReference>
<accession>I3S370</accession>
<evidence type="ECO:0000313" key="1">
    <source>
        <dbReference type="EMBL" id="AFK34712.1"/>
    </source>
</evidence>
<protein>
    <submittedName>
        <fullName evidence="1">Uncharacterized protein</fullName>
    </submittedName>
</protein>
<reference evidence="1" key="1">
    <citation type="submission" date="2012-05" db="EMBL/GenBank/DDBJ databases">
        <authorList>
            <person name="Krishnakumar V."/>
            <person name="Cheung F."/>
            <person name="Xiao Y."/>
            <person name="Chan A."/>
            <person name="Moskal W.A."/>
            <person name="Town C.D."/>
        </authorList>
    </citation>
    <scope>NUCLEOTIDE SEQUENCE</scope>
</reference>
<dbReference type="AlphaFoldDB" id="I3S370"/>
<organism evidence="1">
    <name type="scientific">Lotus japonicus</name>
    <name type="common">Lotus corniculatus var. japonicus</name>
    <dbReference type="NCBI Taxonomy" id="34305"/>
    <lineage>
        <taxon>Eukaryota</taxon>
        <taxon>Viridiplantae</taxon>
        <taxon>Streptophyta</taxon>
        <taxon>Embryophyta</taxon>
        <taxon>Tracheophyta</taxon>
        <taxon>Spermatophyta</taxon>
        <taxon>Magnoliopsida</taxon>
        <taxon>eudicotyledons</taxon>
        <taxon>Gunneridae</taxon>
        <taxon>Pentapetalae</taxon>
        <taxon>rosids</taxon>
        <taxon>fabids</taxon>
        <taxon>Fabales</taxon>
        <taxon>Fabaceae</taxon>
        <taxon>Papilionoideae</taxon>
        <taxon>50 kb inversion clade</taxon>
        <taxon>NPAAA clade</taxon>
        <taxon>Hologalegina</taxon>
        <taxon>robinioid clade</taxon>
        <taxon>Loteae</taxon>
        <taxon>Lotus</taxon>
    </lineage>
</organism>
<proteinExistence type="evidence at transcript level"/>